<comment type="caution">
    <text evidence="1">The sequence shown here is derived from an EMBL/GenBank/DDBJ whole genome shotgun (WGS) entry which is preliminary data.</text>
</comment>
<sequence>MTDRETFAPLVLLEYSHRPGHYGLMLTDDAMFAVEGVLAEFGHESNGYAWAGIARAAVATRAPEIGERISFDPEAGMFVAYGEDAAALRTLGALLKEAYEDPAVLREFVTAGEPSSFD</sequence>
<dbReference type="Pfam" id="PF15595">
    <property type="entry name" value="Imm51"/>
    <property type="match status" value="1"/>
</dbReference>
<dbReference type="RefSeq" id="WP_311669566.1">
    <property type="nucleotide sequence ID" value="NZ_JAVREO010000017.1"/>
</dbReference>
<accession>A0ABU2JZ51</accession>
<keyword evidence="2" id="KW-1185">Reference proteome</keyword>
<dbReference type="InterPro" id="IPR028956">
    <property type="entry name" value="Imm51"/>
</dbReference>
<evidence type="ECO:0000313" key="1">
    <source>
        <dbReference type="EMBL" id="MDT0269483.1"/>
    </source>
</evidence>
<organism evidence="1 2">
    <name type="scientific">Streptomyces chisholmiae</name>
    <dbReference type="NCBI Taxonomy" id="3075540"/>
    <lineage>
        <taxon>Bacteria</taxon>
        <taxon>Bacillati</taxon>
        <taxon>Actinomycetota</taxon>
        <taxon>Actinomycetes</taxon>
        <taxon>Kitasatosporales</taxon>
        <taxon>Streptomycetaceae</taxon>
        <taxon>Streptomyces</taxon>
    </lineage>
</organism>
<evidence type="ECO:0000313" key="2">
    <source>
        <dbReference type="Proteomes" id="UP001183410"/>
    </source>
</evidence>
<proteinExistence type="predicted"/>
<protein>
    <submittedName>
        <fullName evidence="1">Immunity 51 family protein</fullName>
    </submittedName>
</protein>
<reference evidence="2" key="1">
    <citation type="submission" date="2023-07" db="EMBL/GenBank/DDBJ databases">
        <title>30 novel species of actinomycetes from the DSMZ collection.</title>
        <authorList>
            <person name="Nouioui I."/>
        </authorList>
    </citation>
    <scope>NUCLEOTIDE SEQUENCE [LARGE SCALE GENOMIC DNA]</scope>
    <source>
        <strain evidence="2">DSM 44915</strain>
    </source>
</reference>
<gene>
    <name evidence="1" type="ORF">RM844_24690</name>
</gene>
<dbReference type="EMBL" id="JAVREO010000017">
    <property type="protein sequence ID" value="MDT0269483.1"/>
    <property type="molecule type" value="Genomic_DNA"/>
</dbReference>
<name>A0ABU2JZ51_9ACTN</name>
<dbReference type="Proteomes" id="UP001183410">
    <property type="component" value="Unassembled WGS sequence"/>
</dbReference>